<gene>
    <name evidence="2" type="ORF">PROFUN_11983</name>
</gene>
<comment type="caution">
    <text evidence="2">The sequence shown here is derived from an EMBL/GenBank/DDBJ whole genome shotgun (WGS) entry which is preliminary data.</text>
</comment>
<sequence length="135" mass="14785">MQSPRLVLLLLSVAIVSAVIHLNGNGMATGNVDHRTINLLGTAISALKPLKEMNLIRPRMAGLFEVMNLRQESINALVKDVSYKGLTMKEVDSASLPSSVNRMRGPCTYFLATRRGRQTVISVTTGEPFLSFQDI</sequence>
<evidence type="ECO:0000313" key="3">
    <source>
        <dbReference type="Proteomes" id="UP000241769"/>
    </source>
</evidence>
<reference evidence="2 3" key="1">
    <citation type="journal article" date="2018" name="Genome Biol. Evol.">
        <title>Multiple Roots of Fruiting Body Formation in Amoebozoa.</title>
        <authorList>
            <person name="Hillmann F."/>
            <person name="Forbes G."/>
            <person name="Novohradska S."/>
            <person name="Ferling I."/>
            <person name="Riege K."/>
            <person name="Groth M."/>
            <person name="Westermann M."/>
            <person name="Marz M."/>
            <person name="Spaller T."/>
            <person name="Winckler T."/>
            <person name="Schaap P."/>
            <person name="Glockner G."/>
        </authorList>
    </citation>
    <scope>NUCLEOTIDE SEQUENCE [LARGE SCALE GENOMIC DNA]</scope>
    <source>
        <strain evidence="2 3">Jena</strain>
    </source>
</reference>
<name>A0A2P6N8W6_9EUKA</name>
<evidence type="ECO:0000313" key="2">
    <source>
        <dbReference type="EMBL" id="PRP80385.1"/>
    </source>
</evidence>
<dbReference type="AlphaFoldDB" id="A0A2P6N8W6"/>
<keyword evidence="1" id="KW-0732">Signal</keyword>
<dbReference type="EMBL" id="MDYQ01000151">
    <property type="protein sequence ID" value="PRP80385.1"/>
    <property type="molecule type" value="Genomic_DNA"/>
</dbReference>
<accession>A0A2P6N8W6</accession>
<dbReference type="Proteomes" id="UP000241769">
    <property type="component" value="Unassembled WGS sequence"/>
</dbReference>
<proteinExistence type="predicted"/>
<feature type="signal peptide" evidence="1">
    <location>
        <begin position="1"/>
        <end position="18"/>
    </location>
</feature>
<protein>
    <submittedName>
        <fullName evidence="2">Uncharacterized protein</fullName>
    </submittedName>
</protein>
<feature type="chain" id="PRO_5015149817" evidence="1">
    <location>
        <begin position="19"/>
        <end position="135"/>
    </location>
</feature>
<keyword evidence="3" id="KW-1185">Reference proteome</keyword>
<dbReference type="InParanoid" id="A0A2P6N8W6"/>
<evidence type="ECO:0000256" key="1">
    <source>
        <dbReference type="SAM" id="SignalP"/>
    </source>
</evidence>
<organism evidence="2 3">
    <name type="scientific">Planoprotostelium fungivorum</name>
    <dbReference type="NCBI Taxonomy" id="1890364"/>
    <lineage>
        <taxon>Eukaryota</taxon>
        <taxon>Amoebozoa</taxon>
        <taxon>Evosea</taxon>
        <taxon>Variosea</taxon>
        <taxon>Cavosteliida</taxon>
        <taxon>Cavosteliaceae</taxon>
        <taxon>Planoprotostelium</taxon>
    </lineage>
</organism>